<gene>
    <name evidence="6" type="ORF">B0E33_10250</name>
</gene>
<dbReference type="CDD" id="cd04268">
    <property type="entry name" value="ZnMc_MMP_like"/>
    <property type="match status" value="1"/>
</dbReference>
<dbReference type="InterPro" id="IPR006026">
    <property type="entry name" value="Peptidase_Metallo"/>
</dbReference>
<evidence type="ECO:0000256" key="4">
    <source>
        <dbReference type="ARBA" id="ARBA00022833"/>
    </source>
</evidence>
<proteinExistence type="predicted"/>
<dbReference type="InterPro" id="IPR001818">
    <property type="entry name" value="Pept_M10_metallopeptidase"/>
</dbReference>
<accession>A0ABN4WXF1</accession>
<keyword evidence="4" id="KW-0862">Zinc</keyword>
<protein>
    <submittedName>
        <fullName evidence="6">Matrix metalloproteinase-11</fullName>
    </submittedName>
</protein>
<keyword evidence="3" id="KW-0378">Hydrolase</keyword>
<dbReference type="Pfam" id="PF00413">
    <property type="entry name" value="Peptidase_M10"/>
    <property type="match status" value="1"/>
</dbReference>
<keyword evidence="7" id="KW-1185">Reference proteome</keyword>
<dbReference type="EMBL" id="CP019630">
    <property type="protein sequence ID" value="AQQ03923.1"/>
    <property type="molecule type" value="Genomic_DNA"/>
</dbReference>
<keyword evidence="6" id="KW-0482">Metalloprotease</keyword>
<feature type="domain" description="Peptidase metallopeptidase" evidence="5">
    <location>
        <begin position="63"/>
        <end position="221"/>
    </location>
</feature>
<dbReference type="GO" id="GO:0008237">
    <property type="term" value="F:metallopeptidase activity"/>
    <property type="evidence" value="ECO:0007669"/>
    <property type="project" value="UniProtKB-KW"/>
</dbReference>
<evidence type="ECO:0000256" key="1">
    <source>
        <dbReference type="ARBA" id="ARBA00022670"/>
    </source>
</evidence>
<evidence type="ECO:0000313" key="6">
    <source>
        <dbReference type="EMBL" id="AQQ03923.1"/>
    </source>
</evidence>
<keyword evidence="1" id="KW-0645">Protease</keyword>
<dbReference type="RefSeq" id="WP_156912375.1">
    <property type="nucleotide sequence ID" value="NZ_CP019630.1"/>
</dbReference>
<evidence type="ECO:0000313" key="7">
    <source>
        <dbReference type="Proteomes" id="UP000188174"/>
    </source>
</evidence>
<dbReference type="SMART" id="SM00235">
    <property type="entry name" value="ZnMc"/>
    <property type="match status" value="1"/>
</dbReference>
<keyword evidence="2" id="KW-0479">Metal-binding</keyword>
<reference evidence="6 7" key="1">
    <citation type="submission" date="2017-02" db="EMBL/GenBank/DDBJ databases">
        <authorList>
            <person name="Jeong S."/>
        </authorList>
    </citation>
    <scope>NUCLEOTIDE SEQUENCE [LARGE SCALE GENOMIC DNA]</scope>
    <source>
        <strain evidence="6 7">RMAR6-6</strain>
    </source>
</reference>
<sequence length="273" mass="30983">MVKKKTSGRSQFALRDVRDCARDEEELTHIYHGGARCVTDSMGHATPENRSPLELVVDASEGFIPLWGRDVTLHWRFNEQSLTRFLDPEAVKGFVRELFGEALLEWGPAVPVKFTEAQQPWDFEIVVSSQNDCDAAQRCTLASAFFPDGGQHRLTLYPLLFEQSRQEQIETMAHELGHVFGLRHFFAKTGEAAFPSEIFGTHERFSIMNYGPDSRLTDTDRSDLMVLYSHVWSGRLLEINGTPVELMRPFSETRISRRPEAVAARVREPAAQA</sequence>
<dbReference type="InterPro" id="IPR024079">
    <property type="entry name" value="MetalloPept_cat_dom_sf"/>
</dbReference>
<evidence type="ECO:0000256" key="3">
    <source>
        <dbReference type="ARBA" id="ARBA00022801"/>
    </source>
</evidence>
<evidence type="ECO:0000256" key="2">
    <source>
        <dbReference type="ARBA" id="ARBA00022723"/>
    </source>
</evidence>
<name>A0ABN4WXF1_9HYPH</name>
<dbReference type="Proteomes" id="UP000188174">
    <property type="component" value="Chromosome"/>
</dbReference>
<dbReference type="Gene3D" id="3.40.390.10">
    <property type="entry name" value="Collagenase (Catalytic Domain)"/>
    <property type="match status" value="1"/>
</dbReference>
<organism evidence="6 7">
    <name type="scientific">Roseibium algicola</name>
    <dbReference type="NCBI Taxonomy" id="2857014"/>
    <lineage>
        <taxon>Bacteria</taxon>
        <taxon>Pseudomonadati</taxon>
        <taxon>Pseudomonadota</taxon>
        <taxon>Alphaproteobacteria</taxon>
        <taxon>Hyphomicrobiales</taxon>
        <taxon>Stappiaceae</taxon>
        <taxon>Roseibium</taxon>
    </lineage>
</organism>
<dbReference type="SUPFAM" id="SSF55486">
    <property type="entry name" value="Metalloproteases ('zincins'), catalytic domain"/>
    <property type="match status" value="1"/>
</dbReference>
<evidence type="ECO:0000259" key="5">
    <source>
        <dbReference type="SMART" id="SM00235"/>
    </source>
</evidence>